<evidence type="ECO:0000313" key="2">
    <source>
        <dbReference type="EMBL" id="APX98581.1"/>
    </source>
</evidence>
<feature type="region of interest" description="Disordered" evidence="1">
    <location>
        <begin position="43"/>
        <end position="81"/>
    </location>
</feature>
<dbReference type="Proteomes" id="UP000185687">
    <property type="component" value="Unassembled WGS sequence"/>
</dbReference>
<evidence type="ECO:0000313" key="5">
    <source>
        <dbReference type="Proteomes" id="UP000187321"/>
    </source>
</evidence>
<gene>
    <name evidence="2" type="ORF">BB347_17930</name>
    <name evidence="3" type="ORF">SAMN05421809_3597</name>
</gene>
<evidence type="ECO:0000256" key="1">
    <source>
        <dbReference type="SAM" id="MobiDB-lite"/>
    </source>
</evidence>
<dbReference type="InterPro" id="IPR035069">
    <property type="entry name" value="TTHA1013/TTHA0281-like"/>
</dbReference>
<dbReference type="EMBL" id="CP019329">
    <property type="protein sequence ID" value="APX98581.1"/>
    <property type="molecule type" value="Genomic_DNA"/>
</dbReference>
<dbReference type="Gene3D" id="3.30.160.250">
    <property type="match status" value="1"/>
</dbReference>
<protein>
    <submittedName>
        <fullName evidence="2">HicB family protein</fullName>
    </submittedName>
</protein>
<keyword evidence="2" id="KW-0614">Plasmid</keyword>
<dbReference type="GeneID" id="30957863"/>
<dbReference type="AlphaFoldDB" id="A0A1N7FZ48"/>
<name>A0A1N7FZ48_9EURY</name>
<dbReference type="Pfam" id="PF24113">
    <property type="entry name" value="DUF7387"/>
    <property type="match status" value="1"/>
</dbReference>
<dbReference type="Proteomes" id="UP000187321">
    <property type="component" value="Plasmid unnamed2"/>
</dbReference>
<dbReference type="InterPro" id="IPR055811">
    <property type="entry name" value="DUF7387"/>
</dbReference>
<evidence type="ECO:0000313" key="4">
    <source>
        <dbReference type="Proteomes" id="UP000185687"/>
    </source>
</evidence>
<sequence>MSTGVNPTITLSEEGEWWVAKDTKTGVVSQGKTRTDALDNLDEALDGYHGKGDEPTTEELREAGIEPGKNTTNEPLPDAFQ</sequence>
<geneLocation type="plasmid" evidence="2">
    <name>unnamed2</name>
</geneLocation>
<reference evidence="2 5" key="1">
    <citation type="submission" date="2017-01" db="EMBL/GenBank/DDBJ databases">
        <title>Complete genome sequence of Haloterrigena daqingensis type strain (JX313T).</title>
        <authorList>
            <person name="Shuang W."/>
        </authorList>
    </citation>
    <scope>NUCLEOTIDE SEQUENCE [LARGE SCALE GENOMIC DNA]</scope>
    <source>
        <strain evidence="5">JX313</strain>
        <strain evidence="2">JX313T</strain>
        <plasmid evidence="5">Plasmid unnamed2</plasmid>
        <plasmid evidence="2">unnamed2</plasmid>
    </source>
</reference>
<dbReference type="OrthoDB" id="201961at2157"/>
<keyword evidence="4" id="KW-1185">Reference proteome</keyword>
<evidence type="ECO:0000313" key="3">
    <source>
        <dbReference type="EMBL" id="SIS05601.1"/>
    </source>
</evidence>
<reference evidence="3 4" key="2">
    <citation type="submission" date="2017-01" db="EMBL/GenBank/DDBJ databases">
        <authorList>
            <person name="Mah S.A."/>
            <person name="Swanson W.J."/>
            <person name="Moy G.W."/>
            <person name="Vacquier V.D."/>
        </authorList>
    </citation>
    <scope>NUCLEOTIDE SEQUENCE [LARGE SCALE GENOMIC DNA]</scope>
    <source>
        <strain evidence="3 4">CGMCC 1.8909</strain>
    </source>
</reference>
<accession>A0A1N7FZ48</accession>
<dbReference type="SUPFAM" id="SSF143100">
    <property type="entry name" value="TTHA1013/TTHA0281-like"/>
    <property type="match status" value="1"/>
</dbReference>
<dbReference type="EMBL" id="FTNP01000008">
    <property type="protein sequence ID" value="SIS05601.1"/>
    <property type="molecule type" value="Genomic_DNA"/>
</dbReference>
<feature type="compositionally biased region" description="Basic and acidic residues" evidence="1">
    <location>
        <begin position="46"/>
        <end position="64"/>
    </location>
</feature>
<proteinExistence type="predicted"/>
<dbReference type="KEGG" id="hda:BB347_17930"/>
<dbReference type="RefSeq" id="WP_076584016.1">
    <property type="nucleotide sequence ID" value="NZ_CP019329.1"/>
</dbReference>
<organism evidence="3 4">
    <name type="scientific">Natronorubrum daqingense</name>
    <dbReference type="NCBI Taxonomy" id="588898"/>
    <lineage>
        <taxon>Archaea</taxon>
        <taxon>Methanobacteriati</taxon>
        <taxon>Methanobacteriota</taxon>
        <taxon>Stenosarchaea group</taxon>
        <taxon>Halobacteria</taxon>
        <taxon>Halobacteriales</taxon>
        <taxon>Natrialbaceae</taxon>
        <taxon>Natronorubrum</taxon>
    </lineage>
</organism>